<dbReference type="InterPro" id="IPR036188">
    <property type="entry name" value="FAD/NAD-bd_sf"/>
</dbReference>
<organism evidence="10 11">
    <name type="scientific">Breznakiella homolactica</name>
    <dbReference type="NCBI Taxonomy" id="2798577"/>
    <lineage>
        <taxon>Bacteria</taxon>
        <taxon>Pseudomonadati</taxon>
        <taxon>Spirochaetota</taxon>
        <taxon>Spirochaetia</taxon>
        <taxon>Spirochaetales</taxon>
        <taxon>Breznakiellaceae</taxon>
        <taxon>Breznakiella</taxon>
    </lineage>
</organism>
<keyword evidence="3 7" id="KW-0274">FAD</keyword>
<dbReference type="AlphaFoldDB" id="A0A7T8B9U5"/>
<dbReference type="PANTHER" id="PTHR48105">
    <property type="entry name" value="THIOREDOXIN REDUCTASE 1-RELATED-RELATED"/>
    <property type="match status" value="1"/>
</dbReference>
<keyword evidence="8" id="KW-0521">NADP</keyword>
<dbReference type="GO" id="GO:0004791">
    <property type="term" value="F:thioredoxin-disulfide reductase (NADPH) activity"/>
    <property type="evidence" value="ECO:0007669"/>
    <property type="project" value="UniProtKB-UniRule"/>
</dbReference>
<evidence type="ECO:0000256" key="5">
    <source>
        <dbReference type="ARBA" id="ARBA00023157"/>
    </source>
</evidence>
<dbReference type="InterPro" id="IPR050097">
    <property type="entry name" value="Ferredoxin-NADP_redctase_2"/>
</dbReference>
<comment type="similarity">
    <text evidence="1 7">Belongs to the class-II pyridine nucleotide-disulfide oxidoreductase family.</text>
</comment>
<dbReference type="KEGG" id="bhc:JFL75_18270"/>
<evidence type="ECO:0000259" key="9">
    <source>
        <dbReference type="Pfam" id="PF07992"/>
    </source>
</evidence>
<keyword evidence="2 7" id="KW-0285">Flavoprotein</keyword>
<evidence type="ECO:0000256" key="4">
    <source>
        <dbReference type="ARBA" id="ARBA00023002"/>
    </source>
</evidence>
<dbReference type="PRINTS" id="PR00368">
    <property type="entry name" value="FADPNR"/>
</dbReference>
<dbReference type="RefSeq" id="WP_215626158.1">
    <property type="nucleotide sequence ID" value="NZ_CP067089.2"/>
</dbReference>
<dbReference type="NCBIfam" id="TIGR01292">
    <property type="entry name" value="TRX_reduct"/>
    <property type="match status" value="1"/>
</dbReference>
<sequence length="311" mass="33456">MKDVVIIGGGPAGLTAAIYAARAGMKVLVLEKMSYGGQVSLTAEVENYPGFKSIPGMEFSGNLYEHALAQNAEVAFEDVRQLKPRGEKKKIITAGKTYEAATIIAASGAARKKLECPGEAEYIGKGVSFCATCDAAFFRDKTVAIVGGGNTALGDALFLSNSSKKVYLIHRRNTFRAHLAVQRAVLKRKNIEILYNTTVESIAGGQFVEGCKIRTPQGTKDLPVDGIFVAIGMKPETELLKGLVKLDRYGYVLTDERCATAIPGLYVAGDIRKKPLRQIVTAAADGAVAAVAASEYVTIRQERLKFIHHLE</sequence>
<dbReference type="EMBL" id="CP067089">
    <property type="protein sequence ID" value="QQO08852.1"/>
    <property type="molecule type" value="Genomic_DNA"/>
</dbReference>
<keyword evidence="11" id="KW-1185">Reference proteome</keyword>
<evidence type="ECO:0000313" key="11">
    <source>
        <dbReference type="Proteomes" id="UP000595917"/>
    </source>
</evidence>
<reference evidence="10" key="1">
    <citation type="submission" date="2021-01" db="EMBL/GenBank/DDBJ databases">
        <title>Description of Breznakiella homolactica.</title>
        <authorList>
            <person name="Song Y."/>
            <person name="Brune A."/>
        </authorList>
    </citation>
    <scope>NUCLEOTIDE SEQUENCE</scope>
    <source>
        <strain evidence="10">RmG30</strain>
    </source>
</reference>
<evidence type="ECO:0000256" key="3">
    <source>
        <dbReference type="ARBA" id="ARBA00022827"/>
    </source>
</evidence>
<evidence type="ECO:0000256" key="8">
    <source>
        <dbReference type="RuleBase" id="RU003881"/>
    </source>
</evidence>
<evidence type="ECO:0000256" key="6">
    <source>
        <dbReference type="ARBA" id="ARBA00023284"/>
    </source>
</evidence>
<comment type="cofactor">
    <cofactor evidence="8">
        <name>FAD</name>
        <dbReference type="ChEBI" id="CHEBI:57692"/>
    </cofactor>
    <text evidence="8">Binds 1 FAD per subunit.</text>
</comment>
<gene>
    <name evidence="10" type="primary">trxB</name>
    <name evidence="10" type="ORF">JFL75_18270</name>
</gene>
<dbReference type="EC" id="1.8.1.9" evidence="7"/>
<dbReference type="Pfam" id="PF07992">
    <property type="entry name" value="Pyr_redox_2"/>
    <property type="match status" value="1"/>
</dbReference>
<keyword evidence="5" id="KW-1015">Disulfide bond</keyword>
<evidence type="ECO:0000256" key="7">
    <source>
        <dbReference type="RuleBase" id="RU003880"/>
    </source>
</evidence>
<accession>A0A7T8B9U5</accession>
<dbReference type="InterPro" id="IPR008255">
    <property type="entry name" value="Pyr_nucl-diS_OxRdtase_2_AS"/>
</dbReference>
<comment type="subunit">
    <text evidence="7">Homodimer.</text>
</comment>
<dbReference type="Gene3D" id="3.50.50.60">
    <property type="entry name" value="FAD/NAD(P)-binding domain"/>
    <property type="match status" value="2"/>
</dbReference>
<dbReference type="SUPFAM" id="SSF51905">
    <property type="entry name" value="FAD/NAD(P)-binding domain"/>
    <property type="match status" value="1"/>
</dbReference>
<protein>
    <recommendedName>
        <fullName evidence="7">Thioredoxin reductase</fullName>
        <ecNumber evidence="7">1.8.1.9</ecNumber>
    </recommendedName>
</protein>
<keyword evidence="6 7" id="KW-0676">Redox-active center</keyword>
<dbReference type="PRINTS" id="PR00469">
    <property type="entry name" value="PNDRDTASEII"/>
</dbReference>
<proteinExistence type="inferred from homology"/>
<dbReference type="GO" id="GO:0005737">
    <property type="term" value="C:cytoplasm"/>
    <property type="evidence" value="ECO:0007669"/>
    <property type="project" value="InterPro"/>
</dbReference>
<dbReference type="InterPro" id="IPR023753">
    <property type="entry name" value="FAD/NAD-binding_dom"/>
</dbReference>
<feature type="domain" description="FAD/NAD(P)-binding" evidence="9">
    <location>
        <begin position="2"/>
        <end position="286"/>
    </location>
</feature>
<keyword evidence="4 7" id="KW-0560">Oxidoreductase</keyword>
<evidence type="ECO:0000256" key="1">
    <source>
        <dbReference type="ARBA" id="ARBA00009333"/>
    </source>
</evidence>
<dbReference type="GO" id="GO:0019430">
    <property type="term" value="P:removal of superoxide radicals"/>
    <property type="evidence" value="ECO:0007669"/>
    <property type="project" value="UniProtKB-UniRule"/>
</dbReference>
<evidence type="ECO:0000313" key="10">
    <source>
        <dbReference type="EMBL" id="QQO08852.1"/>
    </source>
</evidence>
<dbReference type="Proteomes" id="UP000595917">
    <property type="component" value="Chromosome"/>
</dbReference>
<dbReference type="InterPro" id="IPR005982">
    <property type="entry name" value="Thioredox_Rdtase"/>
</dbReference>
<comment type="catalytic activity">
    <reaction evidence="7">
        <text>[thioredoxin]-dithiol + NADP(+) = [thioredoxin]-disulfide + NADPH + H(+)</text>
        <dbReference type="Rhea" id="RHEA:20345"/>
        <dbReference type="Rhea" id="RHEA-COMP:10698"/>
        <dbReference type="Rhea" id="RHEA-COMP:10700"/>
        <dbReference type="ChEBI" id="CHEBI:15378"/>
        <dbReference type="ChEBI" id="CHEBI:29950"/>
        <dbReference type="ChEBI" id="CHEBI:50058"/>
        <dbReference type="ChEBI" id="CHEBI:57783"/>
        <dbReference type="ChEBI" id="CHEBI:58349"/>
        <dbReference type="EC" id="1.8.1.9"/>
    </reaction>
</comment>
<evidence type="ECO:0000256" key="2">
    <source>
        <dbReference type="ARBA" id="ARBA00022630"/>
    </source>
</evidence>
<name>A0A7T8B9U5_9SPIR</name>
<dbReference type="PROSITE" id="PS00573">
    <property type="entry name" value="PYRIDINE_REDOX_2"/>
    <property type="match status" value="1"/>
</dbReference>